<feature type="compositionally biased region" description="Polar residues" evidence="2">
    <location>
        <begin position="1423"/>
        <end position="1438"/>
    </location>
</feature>
<feature type="compositionally biased region" description="Polar residues" evidence="2">
    <location>
        <begin position="851"/>
        <end position="866"/>
    </location>
</feature>
<feature type="region of interest" description="Disordered" evidence="2">
    <location>
        <begin position="1467"/>
        <end position="1491"/>
    </location>
</feature>
<feature type="compositionally biased region" description="Basic and acidic residues" evidence="2">
    <location>
        <begin position="789"/>
        <end position="824"/>
    </location>
</feature>
<dbReference type="PANTHER" id="PTHR23039">
    <property type="entry name" value="NANCE-HORAN SYNDROME PROTEIN"/>
    <property type="match status" value="1"/>
</dbReference>
<dbReference type="EMBL" id="JARKIK010000017">
    <property type="protein sequence ID" value="KAK8746632.1"/>
    <property type="molecule type" value="Genomic_DNA"/>
</dbReference>
<accession>A0AAW0XS52</accession>
<comment type="caution">
    <text evidence="3">The sequence shown here is derived from an EMBL/GenBank/DDBJ whole genome shotgun (WGS) entry which is preliminary data.</text>
</comment>
<feature type="region of interest" description="Disordered" evidence="2">
    <location>
        <begin position="283"/>
        <end position="351"/>
    </location>
</feature>
<feature type="compositionally biased region" description="Low complexity" evidence="2">
    <location>
        <begin position="1089"/>
        <end position="1120"/>
    </location>
</feature>
<feature type="compositionally biased region" description="Low complexity" evidence="2">
    <location>
        <begin position="1068"/>
        <end position="1081"/>
    </location>
</feature>
<name>A0AAW0XS52_CHEQU</name>
<feature type="compositionally biased region" description="Polar residues" evidence="2">
    <location>
        <begin position="662"/>
        <end position="677"/>
    </location>
</feature>
<feature type="compositionally biased region" description="Basic and acidic residues" evidence="2">
    <location>
        <begin position="283"/>
        <end position="292"/>
    </location>
</feature>
<dbReference type="Proteomes" id="UP001445076">
    <property type="component" value="Unassembled WGS sequence"/>
</dbReference>
<reference evidence="3 4" key="1">
    <citation type="journal article" date="2024" name="BMC Genomics">
        <title>Genome assembly of redclaw crayfish (Cherax quadricarinatus) provides insights into its immune adaptation and hypoxia tolerance.</title>
        <authorList>
            <person name="Liu Z."/>
            <person name="Zheng J."/>
            <person name="Li H."/>
            <person name="Fang K."/>
            <person name="Wang S."/>
            <person name="He J."/>
            <person name="Zhou D."/>
            <person name="Weng S."/>
            <person name="Chi M."/>
            <person name="Gu Z."/>
            <person name="He J."/>
            <person name="Li F."/>
            <person name="Wang M."/>
        </authorList>
    </citation>
    <scope>NUCLEOTIDE SEQUENCE [LARGE SCALE GENOMIC DNA]</scope>
    <source>
        <strain evidence="3">ZL_2023a</strain>
    </source>
</reference>
<feature type="compositionally biased region" description="Pro residues" evidence="2">
    <location>
        <begin position="1477"/>
        <end position="1488"/>
    </location>
</feature>
<keyword evidence="4" id="KW-1185">Reference proteome</keyword>
<feature type="compositionally biased region" description="Basic and acidic residues" evidence="2">
    <location>
        <begin position="577"/>
        <end position="589"/>
    </location>
</feature>
<feature type="coiled-coil region" evidence="1">
    <location>
        <begin position="1235"/>
        <end position="1314"/>
    </location>
</feature>
<feature type="compositionally biased region" description="Polar residues" evidence="2">
    <location>
        <begin position="1121"/>
        <end position="1136"/>
    </location>
</feature>
<feature type="compositionally biased region" description="Low complexity" evidence="2">
    <location>
        <begin position="371"/>
        <end position="389"/>
    </location>
</feature>
<protein>
    <submittedName>
        <fullName evidence="3">Uncharacterized protein</fullName>
    </submittedName>
</protein>
<feature type="region of interest" description="Disordered" evidence="2">
    <location>
        <begin position="970"/>
        <end position="1153"/>
    </location>
</feature>
<proteinExistence type="predicted"/>
<feature type="compositionally biased region" description="Basic and acidic residues" evidence="2">
    <location>
        <begin position="323"/>
        <end position="340"/>
    </location>
</feature>
<feature type="region of interest" description="Disordered" evidence="2">
    <location>
        <begin position="1374"/>
        <end position="1451"/>
    </location>
</feature>
<feature type="region of interest" description="Disordered" evidence="2">
    <location>
        <begin position="502"/>
        <end position="618"/>
    </location>
</feature>
<keyword evidence="1" id="KW-0175">Coiled coil</keyword>
<feature type="non-terminal residue" evidence="3">
    <location>
        <position position="1542"/>
    </location>
</feature>
<feature type="region of interest" description="Disordered" evidence="2">
    <location>
        <begin position="1170"/>
        <end position="1213"/>
    </location>
</feature>
<feature type="compositionally biased region" description="Polar residues" evidence="2">
    <location>
        <begin position="298"/>
        <end position="322"/>
    </location>
</feature>
<evidence type="ECO:0000313" key="3">
    <source>
        <dbReference type="EMBL" id="KAK8746632.1"/>
    </source>
</evidence>
<dbReference type="GO" id="GO:0030154">
    <property type="term" value="P:cell differentiation"/>
    <property type="evidence" value="ECO:0007669"/>
    <property type="project" value="TreeGrafter"/>
</dbReference>
<feature type="region of interest" description="Disordered" evidence="2">
    <location>
        <begin position="201"/>
        <end position="254"/>
    </location>
</feature>
<feature type="region of interest" description="Disordered" evidence="2">
    <location>
        <begin position="638"/>
        <end position="685"/>
    </location>
</feature>
<feature type="compositionally biased region" description="Low complexity" evidence="2">
    <location>
        <begin position="1185"/>
        <end position="1205"/>
    </location>
</feature>
<feature type="compositionally biased region" description="Low complexity" evidence="2">
    <location>
        <begin position="406"/>
        <end position="428"/>
    </location>
</feature>
<feature type="compositionally biased region" description="Low complexity" evidence="2">
    <location>
        <begin position="590"/>
        <end position="600"/>
    </location>
</feature>
<feature type="region of interest" description="Disordered" evidence="2">
    <location>
        <begin position="789"/>
        <end position="883"/>
    </location>
</feature>
<feature type="compositionally biased region" description="Basic and acidic residues" evidence="2">
    <location>
        <begin position="537"/>
        <end position="546"/>
    </location>
</feature>
<feature type="compositionally biased region" description="Low complexity" evidence="2">
    <location>
        <begin position="237"/>
        <end position="250"/>
    </location>
</feature>
<organism evidence="3 4">
    <name type="scientific">Cherax quadricarinatus</name>
    <name type="common">Australian red claw crayfish</name>
    <dbReference type="NCBI Taxonomy" id="27406"/>
    <lineage>
        <taxon>Eukaryota</taxon>
        <taxon>Metazoa</taxon>
        <taxon>Ecdysozoa</taxon>
        <taxon>Arthropoda</taxon>
        <taxon>Crustacea</taxon>
        <taxon>Multicrustacea</taxon>
        <taxon>Malacostraca</taxon>
        <taxon>Eumalacostraca</taxon>
        <taxon>Eucarida</taxon>
        <taxon>Decapoda</taxon>
        <taxon>Pleocyemata</taxon>
        <taxon>Astacidea</taxon>
        <taxon>Parastacoidea</taxon>
        <taxon>Parastacidae</taxon>
        <taxon>Cherax</taxon>
    </lineage>
</organism>
<feature type="compositionally biased region" description="Polar residues" evidence="2">
    <location>
        <begin position="1374"/>
        <end position="1402"/>
    </location>
</feature>
<feature type="region of interest" description="Disordered" evidence="2">
    <location>
        <begin position="363"/>
        <end position="457"/>
    </location>
</feature>
<feature type="compositionally biased region" description="Polar residues" evidence="2">
    <location>
        <begin position="1016"/>
        <end position="1060"/>
    </location>
</feature>
<feature type="region of interest" description="Disordered" evidence="2">
    <location>
        <begin position="890"/>
        <end position="909"/>
    </location>
</feature>
<evidence type="ECO:0000313" key="4">
    <source>
        <dbReference type="Proteomes" id="UP001445076"/>
    </source>
</evidence>
<feature type="compositionally biased region" description="Polar residues" evidence="2">
    <location>
        <begin position="392"/>
        <end position="404"/>
    </location>
</feature>
<dbReference type="PANTHER" id="PTHR23039:SF9">
    <property type="entry name" value="LOW QUALITY PROTEIN: NHS-LIKE PROTEIN 1"/>
    <property type="match status" value="1"/>
</dbReference>
<feature type="compositionally biased region" description="Low complexity" evidence="2">
    <location>
        <begin position="982"/>
        <end position="1011"/>
    </location>
</feature>
<feature type="non-terminal residue" evidence="3">
    <location>
        <position position="1"/>
    </location>
</feature>
<feature type="compositionally biased region" description="Polar residues" evidence="2">
    <location>
        <begin position="432"/>
        <end position="451"/>
    </location>
</feature>
<evidence type="ECO:0000256" key="1">
    <source>
        <dbReference type="SAM" id="Coils"/>
    </source>
</evidence>
<feature type="compositionally biased region" description="Low complexity" evidence="2">
    <location>
        <begin position="209"/>
        <end position="227"/>
    </location>
</feature>
<evidence type="ECO:0000256" key="2">
    <source>
        <dbReference type="SAM" id="MobiDB-lite"/>
    </source>
</evidence>
<sequence length="1542" mass="167940">FSERVEHYTHTDRTDTDLFTQQSRPPEILALYHHASLTPVHIMREIDQLRDDGLRSSRYFVCEPVLGDSLKKEKLRKLNLDIETRRPASFVALREWCSDDETLTEVSLAPVSPSVPAPVCPPQREPTPHKLPSPEQRVLALSLKYPPQLVPIDVSGTGFKRLEKFRQSLVHFEYYKGKRRRKRVKRRNTIADTRDARIVLADREAASTSSGRGRSSPRSGSPSSRGGVSFTDRSFDTTETLETTSNTTKTSSDRENHLHALGLEVNIPLPPRNVHTISRRMAKEKNTFRENELINDQKAGSSGAEVSQVNGSQRASGLQQNHVYERVKNSKRETSADKHYPQKSHLPISSHSAAMNVAVKLRESTRDDGTHSSSGNWSASSSTRTSVESDQQRPVASPTSSLEQDSILSESLQIRSSSPSSNQRTNSRTTDDFPSTSSHASDGTLTPTQDIQDIPFLDDDTSSAYSCDTEGYYTSFHIDSGLRSVSYEGNTLASENEYELFGKGSTGTTNSSASLGTVVMRNPEKKTPPKPPQRVSSLERKRENRESVITVIHVNGSTSSQEDVAGDVPDKACSQDGDSRSSRDGDSGRETSSSPTEPTSPRQPSLPSPELECSESDLEADRQEILRVKTTINSSRIPSMCVITPPQSDDESVRSGSVPLSRESSGSQIDAQGQQAPPQGLMGSLASQGQTHSVAAKLLSFQSSGARSGGAINSGKAVVDASVSEKKDPVLKATVLPHGYTPTLTVIPRAKDGDINAHLKGIMHTAAVASPAQPDPDQPVLIRPSLVKQAEREKRLSQESDEKQHAELQKQVSKEQQKAPREKTQSQTSEMVSYKELPPPTTSGAHPFSAVPNSVKQSVVITPTNSLERRKANPSKPGARVTLNSDGKVVYSSDSLPRRKGHSSFEPGPYIKQVVSSSQHQQVGGASNSHTLTVSHVKSSVSTATSSMQHPALPVSTALNNAVTVPLSHPMAQRPQQPLPPSASHMMSTSSAPPSSQSKQSSDTTSQSTKPVPSLQPMSYTPQLIQATATQPPSVGPSHSIQAISSQYPTTLPSHTHPAQPSQPHPALPSQSLPEIPLQSQPLPPQQPLPILSQPLPVLPPQSMLSQSSQPIPASQSLSSTTSQPVLHTSTQSVTHPSAKVQPIQPKQDSQPILQKTASVPPLVSMAQVPTTVTSQHARPPQPLPQQRLQQSVQPPQSPGSQRQVTFVAKSDVDQSLTEKQLTSIAGSSNGIYGTTQQQQQMRQQQQQIYQARQEAQRQLLQQQQMQIYQTRQEAQRALQQQQQMQQQLIYQTREEAQRQLQQQQQMMVQQQAIYQTRQEAHQAHQLQQQQSLPQQQMQVATTSGSVIMASQGAPMSPRSQRAGAYVHVQGQVPQGTATQQAPAVQSSQSNQSSTKIAQRPQSAHGYPSSGTTSRAPTPVQGPITSSPRRGAQPSTEAFTHPHQRTDPGILYGSQRSLQSVGLVAEGRAANQQQQQPPRPMSTSPPPYSEQHSLIDSDIYGRIGMTRHVQVGGTLPAGFGRYQRGYSSLPPSRRQSFVPQTT</sequence>
<feature type="compositionally biased region" description="Polar residues" evidence="2">
    <location>
        <begin position="506"/>
        <end position="515"/>
    </location>
</feature>
<gene>
    <name evidence="3" type="ORF">OTU49_017114</name>
</gene>